<accession>X1ANJ0</accession>
<gene>
    <name evidence="1" type="ORF">S01H4_17410</name>
</gene>
<organism evidence="1">
    <name type="scientific">marine sediment metagenome</name>
    <dbReference type="NCBI Taxonomy" id="412755"/>
    <lineage>
        <taxon>unclassified sequences</taxon>
        <taxon>metagenomes</taxon>
        <taxon>ecological metagenomes</taxon>
    </lineage>
</organism>
<reference evidence="1" key="1">
    <citation type="journal article" date="2014" name="Front. Microbiol.">
        <title>High frequency of phylogenetically diverse reductive dehalogenase-homologous genes in deep subseafloor sedimentary metagenomes.</title>
        <authorList>
            <person name="Kawai M."/>
            <person name="Futagami T."/>
            <person name="Toyoda A."/>
            <person name="Takaki Y."/>
            <person name="Nishi S."/>
            <person name="Hori S."/>
            <person name="Arai W."/>
            <person name="Tsubouchi T."/>
            <person name="Morono Y."/>
            <person name="Uchiyama I."/>
            <person name="Ito T."/>
            <person name="Fujiyama A."/>
            <person name="Inagaki F."/>
            <person name="Takami H."/>
        </authorList>
    </citation>
    <scope>NUCLEOTIDE SEQUENCE</scope>
    <source>
        <strain evidence="1">Expedition CK06-06</strain>
    </source>
</reference>
<dbReference type="Pfam" id="PF13469">
    <property type="entry name" value="Sulfotransfer_3"/>
    <property type="match status" value="1"/>
</dbReference>
<sequence>MADGTEKRIAAVRFWKDQNTKLLNFRDKVKDRFYLVRYEELTTQPRPVLMSLFEFLDEPWEEAILNYNVFEHDPGFEDSKVVSYEKIEPNSGNYKNWPLDLQRRVYHEAHTLLEHLNYAL</sequence>
<dbReference type="Gene3D" id="3.40.50.300">
    <property type="entry name" value="P-loop containing nucleotide triphosphate hydrolases"/>
    <property type="match status" value="1"/>
</dbReference>
<comment type="caution">
    <text evidence="1">The sequence shown here is derived from an EMBL/GenBank/DDBJ whole genome shotgun (WGS) entry which is preliminary data.</text>
</comment>
<proteinExistence type="predicted"/>
<protein>
    <submittedName>
        <fullName evidence="1">Uncharacterized protein</fullName>
    </submittedName>
</protein>
<dbReference type="InterPro" id="IPR027417">
    <property type="entry name" value="P-loop_NTPase"/>
</dbReference>
<dbReference type="SUPFAM" id="SSF52540">
    <property type="entry name" value="P-loop containing nucleoside triphosphate hydrolases"/>
    <property type="match status" value="1"/>
</dbReference>
<dbReference type="AlphaFoldDB" id="X1ANJ0"/>
<evidence type="ECO:0000313" key="1">
    <source>
        <dbReference type="EMBL" id="GAG61441.1"/>
    </source>
</evidence>
<dbReference type="EMBL" id="BART01007667">
    <property type="protein sequence ID" value="GAG61441.1"/>
    <property type="molecule type" value="Genomic_DNA"/>
</dbReference>
<name>X1ANJ0_9ZZZZ</name>